<gene>
    <name evidence="2" type="ORF">AK830_g7193</name>
</gene>
<dbReference type="SUPFAM" id="SSF89796">
    <property type="entry name" value="CoA-transferase family III (CaiB/BaiF)"/>
    <property type="match status" value="2"/>
</dbReference>
<dbReference type="PANTHER" id="PTHR48229">
    <property type="entry name" value="CAIB/BAIF FAMILY ENZYME (AFU_ORTHOLOGUE AFUA_1G05360)-RELATED"/>
    <property type="match status" value="1"/>
</dbReference>
<comment type="caution">
    <text evidence="2">The sequence shown here is derived from an EMBL/GenBank/DDBJ whole genome shotgun (WGS) entry which is preliminary data.</text>
</comment>
<sequence>MLNDLPPIEICRTGFMEMAASSASSYSVVHEASEVFREGILRAPLINKSLLPNIEKYAKGIRFEGSQSPQLPVNWRFAESLGALKALEATYVNAILDNVYGLAPQEVVINTDHALLFIMSIMLWSIDPEGQNVTFEDTRSNPAARALYQSLFRDYDVHRSLDGPWRCCTSNIYRTRDDKYYHLHGSLNPDVALDMLKLPRKPPGNDTFPDVLPIFRAAVAQWNSADIDRLSSDVGTSGVICQTIDSYRETEHAKANADVGLWETSKSNHKQKPCWWNGPTGGRPKDPSRPLAGLKVLDFTRIIAGPVVTRGLAELGASVMRITSQSVPDATVYHPEFNWGKWNTSLNLKDPRDRERLKELVMDCDVFVTSYRPGALDKFGFGVEDLLAMCSAREKGIVVVRLNSYGWNGPLQTRSGWQQISDAHCGVSWEFGRAMGKDEPVTPVFPNSDFCTGIVGICGVMDALLRRGLEGGSYQVDLALDYYNNWLVRSVGTYPQDVWKALWERFGSPVFSHDDHMLFLLITYMAMLKKTSPHLFASTHFETRHSSHLGCSMRTVKPVLQYPGGLVKPGFQIGTRGNGVDQPRWPSDLSVETVGNIRTSKL</sequence>
<dbReference type="InterPro" id="IPR003673">
    <property type="entry name" value="CoA-Trfase_fam_III"/>
</dbReference>
<evidence type="ECO:0000313" key="2">
    <source>
        <dbReference type="EMBL" id="KPM39360.1"/>
    </source>
</evidence>
<proteinExistence type="inferred from homology"/>
<protein>
    <submittedName>
        <fullName evidence="2">Uncharacterized protein</fullName>
    </submittedName>
</protein>
<dbReference type="OrthoDB" id="2308815at2759"/>
<dbReference type="STRING" id="78410.A0A0P7ANH8"/>
<organism evidence="2 3">
    <name type="scientific">Neonectria ditissima</name>
    <dbReference type="NCBI Taxonomy" id="78410"/>
    <lineage>
        <taxon>Eukaryota</taxon>
        <taxon>Fungi</taxon>
        <taxon>Dikarya</taxon>
        <taxon>Ascomycota</taxon>
        <taxon>Pezizomycotina</taxon>
        <taxon>Sordariomycetes</taxon>
        <taxon>Hypocreomycetidae</taxon>
        <taxon>Hypocreales</taxon>
        <taxon>Nectriaceae</taxon>
        <taxon>Neonectria</taxon>
    </lineage>
</organism>
<name>A0A0P7ANH8_9HYPO</name>
<dbReference type="PANTHER" id="PTHR48229:SF2">
    <property type="entry name" value="CAIB_BAIF FAMILY PROTEIN"/>
    <property type="match status" value="1"/>
</dbReference>
<dbReference type="Gene3D" id="3.40.50.10540">
    <property type="entry name" value="Crotonobetainyl-coa:carnitine coa-transferase, domain 1"/>
    <property type="match status" value="1"/>
</dbReference>
<dbReference type="InterPro" id="IPR023606">
    <property type="entry name" value="CoA-Trfase_III_dom_1_sf"/>
</dbReference>
<dbReference type="GO" id="GO:0003824">
    <property type="term" value="F:catalytic activity"/>
    <property type="evidence" value="ECO:0007669"/>
    <property type="project" value="InterPro"/>
</dbReference>
<dbReference type="Pfam" id="PF02515">
    <property type="entry name" value="CoA_transf_3"/>
    <property type="match status" value="1"/>
</dbReference>
<evidence type="ECO:0000313" key="3">
    <source>
        <dbReference type="Proteomes" id="UP000050424"/>
    </source>
</evidence>
<dbReference type="InterPro" id="IPR052985">
    <property type="entry name" value="CoA-trans_III_biosynth/detox"/>
</dbReference>
<reference evidence="2 3" key="1">
    <citation type="submission" date="2015-09" db="EMBL/GenBank/DDBJ databases">
        <title>Draft genome of a European isolate of the apple canker pathogen Neonectria ditissima.</title>
        <authorList>
            <person name="Gomez-Cortecero A."/>
            <person name="Harrison R.J."/>
            <person name="Armitage A.D."/>
        </authorList>
    </citation>
    <scope>NUCLEOTIDE SEQUENCE [LARGE SCALE GENOMIC DNA]</scope>
    <source>
        <strain evidence="2 3">R09/05</strain>
    </source>
</reference>
<dbReference type="EMBL" id="LKCW01000109">
    <property type="protein sequence ID" value="KPM39360.1"/>
    <property type="molecule type" value="Genomic_DNA"/>
</dbReference>
<evidence type="ECO:0000256" key="1">
    <source>
        <dbReference type="ARBA" id="ARBA00008383"/>
    </source>
</evidence>
<keyword evidence="3" id="KW-1185">Reference proteome</keyword>
<comment type="similarity">
    <text evidence="1">Belongs to the CoA-transferase III family.</text>
</comment>
<dbReference type="AlphaFoldDB" id="A0A0P7ANH8"/>
<dbReference type="Proteomes" id="UP000050424">
    <property type="component" value="Unassembled WGS sequence"/>
</dbReference>
<accession>A0A0P7ANH8</accession>